<keyword evidence="1" id="KW-1133">Transmembrane helix</keyword>
<reference evidence="2 3" key="1">
    <citation type="submission" date="2019-02" db="EMBL/GenBank/DDBJ databases">
        <authorList>
            <person name="Kanzanas C."/>
            <person name="Smith M.A."/>
            <person name="Zack K.M."/>
            <person name="Garlena R.A."/>
            <person name="Russell D.A."/>
            <person name="Pope W.H."/>
            <person name="Jacobs-Sera D."/>
            <person name="Hatfull G.F."/>
        </authorList>
    </citation>
    <scope>NUCLEOTIDE SEQUENCE [LARGE SCALE GENOMIC DNA]</scope>
</reference>
<keyword evidence="3" id="KW-1185">Reference proteome</keyword>
<dbReference type="Proteomes" id="UP000294565">
    <property type="component" value="Segment"/>
</dbReference>
<accession>A0A482JDL1</accession>
<protein>
    <submittedName>
        <fullName evidence="2">Uncharacterized protein</fullName>
    </submittedName>
</protein>
<evidence type="ECO:0000313" key="2">
    <source>
        <dbReference type="EMBL" id="QBP29692.1"/>
    </source>
</evidence>
<feature type="transmembrane region" description="Helical" evidence="1">
    <location>
        <begin position="6"/>
        <end position="28"/>
    </location>
</feature>
<dbReference type="KEGG" id="vg:63743024"/>
<dbReference type="EMBL" id="MK494099">
    <property type="protein sequence ID" value="QBP29692.1"/>
    <property type="molecule type" value="Genomic_DNA"/>
</dbReference>
<evidence type="ECO:0000313" key="3">
    <source>
        <dbReference type="Proteomes" id="UP000294565"/>
    </source>
</evidence>
<dbReference type="RefSeq" id="YP_010049704.1">
    <property type="nucleotide sequence ID" value="NC_054393.1"/>
</dbReference>
<gene>
    <name evidence="2" type="primary">35</name>
    <name evidence="2" type="ORF">SEA_TYPHA_35</name>
</gene>
<dbReference type="GeneID" id="63743024"/>
<keyword evidence="1" id="KW-0472">Membrane</keyword>
<organism evidence="2 3">
    <name type="scientific">Mycobacterium phage Typha</name>
    <dbReference type="NCBI Taxonomy" id="2517971"/>
    <lineage>
        <taxon>Viruses</taxon>
        <taxon>Duplodnaviria</taxon>
        <taxon>Heunggongvirae</taxon>
        <taxon>Uroviricota</taxon>
        <taxon>Caudoviricetes</taxon>
        <taxon>Typhavirus</taxon>
        <taxon>Typhavirus typha</taxon>
    </lineage>
</organism>
<proteinExistence type="predicted"/>
<keyword evidence="1" id="KW-0812">Transmembrane</keyword>
<sequence>MVGSDVVATMVALATGILGGGAGAAFWAGFFKRNTDRADAANAISQGAVGLLTRADKEIAKLEKSNGELKAVAGPLLDAAEQMLPLLPTGDPRAAAWAKAIHDARLVL</sequence>
<evidence type="ECO:0000256" key="1">
    <source>
        <dbReference type="SAM" id="Phobius"/>
    </source>
</evidence>
<name>A0A482JDL1_9CAUD</name>